<dbReference type="HAMAP" id="MF_00719">
    <property type="entry name" value="CobS"/>
    <property type="match status" value="1"/>
</dbReference>
<dbReference type="EC" id="2.7.8.26" evidence="5 19"/>
<comment type="subcellular location">
    <subcellularLocation>
        <location evidence="2 19">Cell membrane</location>
        <topology evidence="2 19">Multi-pass membrane protein</topology>
    </subcellularLocation>
</comment>
<keyword evidence="11 19" id="KW-0460">Magnesium</keyword>
<comment type="function">
    <text evidence="14 19">Joins adenosylcobinamide-GDP and alpha-ribazole to generate adenosylcobalamin (Ado-cobalamin). Also synthesizes adenosylcobalamin 5'-phosphate from adenosylcobinamide-GDP and alpha-ribazole 5'-phosphate.</text>
</comment>
<dbReference type="AlphaFoldDB" id="A0A4Y8RG72"/>
<dbReference type="Proteomes" id="UP000298179">
    <property type="component" value="Unassembled WGS sequence"/>
</dbReference>
<dbReference type="Pfam" id="PF02654">
    <property type="entry name" value="CobS"/>
    <property type="match status" value="1"/>
</dbReference>
<evidence type="ECO:0000256" key="7">
    <source>
        <dbReference type="ARBA" id="ARBA00022475"/>
    </source>
</evidence>
<evidence type="ECO:0000256" key="5">
    <source>
        <dbReference type="ARBA" id="ARBA00013200"/>
    </source>
</evidence>
<feature type="transmembrane region" description="Helical" evidence="19">
    <location>
        <begin position="108"/>
        <end position="126"/>
    </location>
</feature>
<evidence type="ECO:0000256" key="3">
    <source>
        <dbReference type="ARBA" id="ARBA00004663"/>
    </source>
</evidence>
<comment type="caution">
    <text evidence="21">The sequence shown here is derived from an EMBL/GenBank/DDBJ whole genome shotgun (WGS) entry which is preliminary data.</text>
</comment>
<evidence type="ECO:0000256" key="9">
    <source>
        <dbReference type="ARBA" id="ARBA00022679"/>
    </source>
</evidence>
<evidence type="ECO:0000256" key="14">
    <source>
        <dbReference type="ARBA" id="ARBA00025228"/>
    </source>
</evidence>
<dbReference type="GO" id="GO:0051073">
    <property type="term" value="F:adenosylcobinamide-GDP ribazoletransferase activity"/>
    <property type="evidence" value="ECO:0007669"/>
    <property type="project" value="UniProtKB-UniRule"/>
</dbReference>
<comment type="catalytic activity">
    <reaction evidence="18 19">
        <text>alpha-ribazole 5'-phosphate + adenosylcob(III)inamide-GDP = adenosylcob(III)alamin 5'-phosphate + GMP + H(+)</text>
        <dbReference type="Rhea" id="RHEA:23560"/>
        <dbReference type="ChEBI" id="CHEBI:15378"/>
        <dbReference type="ChEBI" id="CHEBI:57918"/>
        <dbReference type="ChEBI" id="CHEBI:58115"/>
        <dbReference type="ChEBI" id="CHEBI:60487"/>
        <dbReference type="ChEBI" id="CHEBI:60493"/>
        <dbReference type="EC" id="2.7.8.26"/>
    </reaction>
</comment>
<reference evidence="21 22" key="1">
    <citation type="submission" date="2019-03" db="EMBL/GenBank/DDBJ databases">
        <title>Jiella endophytica sp. nov., a novel endophytic bacterium isolated from root of Ficus microcarpa Linn. f.</title>
        <authorList>
            <person name="Tuo L."/>
        </authorList>
    </citation>
    <scope>NUCLEOTIDE SEQUENCE [LARGE SCALE GENOMIC DNA]</scope>
    <source>
        <strain evidence="21 22">CBS5Q-3</strain>
    </source>
</reference>
<dbReference type="GO" id="GO:0008818">
    <property type="term" value="F:cobalamin 5'-phosphate synthase activity"/>
    <property type="evidence" value="ECO:0007669"/>
    <property type="project" value="UniProtKB-UniRule"/>
</dbReference>
<feature type="transmembrane region" description="Helical" evidence="19">
    <location>
        <begin position="278"/>
        <end position="296"/>
    </location>
</feature>
<evidence type="ECO:0000256" key="2">
    <source>
        <dbReference type="ARBA" id="ARBA00004651"/>
    </source>
</evidence>
<dbReference type="InterPro" id="IPR003805">
    <property type="entry name" value="CobS"/>
</dbReference>
<sequence>MLLGVQPFGVFSLWGCAASAGRRSSVAPFVMRGKQRMNGLREAEAIFGATLRAAAFFTRLSISGRHFKSRGETAAGKSPGNRDGEIGGARTSGASPAAPYRLGDDAHAFPLVGLIAAAPAAILLLVLPAAGLSPLVCGILALAALVAMTGALHEDGLADVADGLFGHQPRERALEIMHDSRVGSYGAIALILSLGLRAALLAELCASSPLLAACAVLAAGAAARGAMAAFWALTPSALDSGLAARAGQPSRSRGRASLIVGLAIGLGLALPVAGPGSAIVAILVPTLVLVMFRRFILRRIGGQTGDCLGAAEQLCEMAVLLVLAATV</sequence>
<keyword evidence="10 19" id="KW-0812">Transmembrane</keyword>
<evidence type="ECO:0000256" key="19">
    <source>
        <dbReference type="HAMAP-Rule" id="MF_00719"/>
    </source>
</evidence>
<keyword evidence="7 19" id="KW-1003">Cell membrane</keyword>
<evidence type="ECO:0000256" key="13">
    <source>
        <dbReference type="ARBA" id="ARBA00023136"/>
    </source>
</evidence>
<evidence type="ECO:0000256" key="6">
    <source>
        <dbReference type="ARBA" id="ARBA00015850"/>
    </source>
</evidence>
<feature type="transmembrane region" description="Helical" evidence="19">
    <location>
        <begin position="182"/>
        <end position="204"/>
    </location>
</feature>
<dbReference type="GO" id="GO:0005886">
    <property type="term" value="C:plasma membrane"/>
    <property type="evidence" value="ECO:0007669"/>
    <property type="project" value="UniProtKB-SubCell"/>
</dbReference>
<comment type="catalytic activity">
    <reaction evidence="17 19">
        <text>alpha-ribazole + adenosylcob(III)inamide-GDP = adenosylcob(III)alamin + GMP + H(+)</text>
        <dbReference type="Rhea" id="RHEA:16049"/>
        <dbReference type="ChEBI" id="CHEBI:10329"/>
        <dbReference type="ChEBI" id="CHEBI:15378"/>
        <dbReference type="ChEBI" id="CHEBI:18408"/>
        <dbReference type="ChEBI" id="CHEBI:58115"/>
        <dbReference type="ChEBI" id="CHEBI:60487"/>
        <dbReference type="EC" id="2.7.8.26"/>
    </reaction>
</comment>
<evidence type="ECO:0000256" key="18">
    <source>
        <dbReference type="ARBA" id="ARBA00049504"/>
    </source>
</evidence>
<feature type="region of interest" description="Disordered" evidence="20">
    <location>
        <begin position="70"/>
        <end position="92"/>
    </location>
</feature>
<evidence type="ECO:0000256" key="10">
    <source>
        <dbReference type="ARBA" id="ARBA00022692"/>
    </source>
</evidence>
<feature type="transmembrane region" description="Helical" evidence="19">
    <location>
        <begin position="210"/>
        <end position="233"/>
    </location>
</feature>
<keyword evidence="8 19" id="KW-0169">Cobalamin biosynthesis</keyword>
<evidence type="ECO:0000313" key="22">
    <source>
        <dbReference type="Proteomes" id="UP000298179"/>
    </source>
</evidence>
<comment type="similarity">
    <text evidence="4 19">Belongs to the CobS family.</text>
</comment>
<keyword evidence="9 19" id="KW-0808">Transferase</keyword>
<accession>A0A4Y8RG72</accession>
<evidence type="ECO:0000256" key="20">
    <source>
        <dbReference type="SAM" id="MobiDB-lite"/>
    </source>
</evidence>
<keyword evidence="13 19" id="KW-0472">Membrane</keyword>
<keyword evidence="12 19" id="KW-1133">Transmembrane helix</keyword>
<evidence type="ECO:0000256" key="15">
    <source>
        <dbReference type="ARBA" id="ARBA00032605"/>
    </source>
</evidence>
<evidence type="ECO:0000256" key="8">
    <source>
        <dbReference type="ARBA" id="ARBA00022573"/>
    </source>
</evidence>
<proteinExistence type="inferred from homology"/>
<evidence type="ECO:0000256" key="16">
    <source>
        <dbReference type="ARBA" id="ARBA00032853"/>
    </source>
</evidence>
<dbReference type="UniPathway" id="UPA00148">
    <property type="reaction ID" value="UER00238"/>
</dbReference>
<evidence type="ECO:0000313" key="21">
    <source>
        <dbReference type="EMBL" id="TFF21753.1"/>
    </source>
</evidence>
<evidence type="ECO:0000256" key="4">
    <source>
        <dbReference type="ARBA" id="ARBA00010561"/>
    </source>
</evidence>
<protein>
    <recommendedName>
        <fullName evidence="6 19">Adenosylcobinamide-GDP ribazoletransferase</fullName>
        <ecNumber evidence="5 19">2.7.8.26</ecNumber>
    </recommendedName>
    <alternativeName>
        <fullName evidence="16 19">Cobalamin synthase</fullName>
    </alternativeName>
    <alternativeName>
        <fullName evidence="15 19">Cobalamin-5'-phosphate synthase</fullName>
    </alternativeName>
</protein>
<keyword evidence="22" id="KW-1185">Reference proteome</keyword>
<gene>
    <name evidence="19" type="primary">cobS</name>
    <name evidence="21" type="ORF">E3C22_13785</name>
</gene>
<evidence type="ECO:0000256" key="11">
    <source>
        <dbReference type="ARBA" id="ARBA00022842"/>
    </source>
</evidence>
<comment type="pathway">
    <text evidence="3 19">Cofactor biosynthesis; adenosylcobalamin biosynthesis; adenosylcobalamin from cob(II)yrinate a,c-diamide: step 7/7.</text>
</comment>
<comment type="cofactor">
    <cofactor evidence="1 19">
        <name>Mg(2+)</name>
        <dbReference type="ChEBI" id="CHEBI:18420"/>
    </cofactor>
</comment>
<dbReference type="GO" id="GO:0009236">
    <property type="term" value="P:cobalamin biosynthetic process"/>
    <property type="evidence" value="ECO:0007669"/>
    <property type="project" value="UniProtKB-UniRule"/>
</dbReference>
<dbReference type="OrthoDB" id="9794626at2"/>
<dbReference type="EMBL" id="SOZD01000004">
    <property type="protein sequence ID" value="TFF21753.1"/>
    <property type="molecule type" value="Genomic_DNA"/>
</dbReference>
<evidence type="ECO:0000256" key="1">
    <source>
        <dbReference type="ARBA" id="ARBA00001946"/>
    </source>
</evidence>
<feature type="transmembrane region" description="Helical" evidence="19">
    <location>
        <begin position="132"/>
        <end position="152"/>
    </location>
</feature>
<evidence type="ECO:0000256" key="17">
    <source>
        <dbReference type="ARBA" id="ARBA00048623"/>
    </source>
</evidence>
<dbReference type="PANTHER" id="PTHR34148:SF1">
    <property type="entry name" value="ADENOSYLCOBINAMIDE-GDP RIBAZOLETRANSFERASE"/>
    <property type="match status" value="1"/>
</dbReference>
<dbReference type="PANTHER" id="PTHR34148">
    <property type="entry name" value="ADENOSYLCOBINAMIDE-GDP RIBAZOLETRANSFERASE"/>
    <property type="match status" value="1"/>
</dbReference>
<organism evidence="21 22">
    <name type="scientific">Jiella endophytica</name>
    <dbReference type="NCBI Taxonomy" id="2558362"/>
    <lineage>
        <taxon>Bacteria</taxon>
        <taxon>Pseudomonadati</taxon>
        <taxon>Pseudomonadota</taxon>
        <taxon>Alphaproteobacteria</taxon>
        <taxon>Hyphomicrobiales</taxon>
        <taxon>Aurantimonadaceae</taxon>
        <taxon>Jiella</taxon>
    </lineage>
</organism>
<evidence type="ECO:0000256" key="12">
    <source>
        <dbReference type="ARBA" id="ARBA00022989"/>
    </source>
</evidence>
<name>A0A4Y8RG72_9HYPH</name>